<dbReference type="Proteomes" id="UP000005426">
    <property type="component" value="Unassembled WGS sequence"/>
</dbReference>
<dbReference type="EMBL" id="ABDG02000023">
    <property type="protein sequence ID" value="EHK45581.1"/>
    <property type="molecule type" value="Genomic_DNA"/>
</dbReference>
<keyword evidence="2" id="KW-1185">Reference proteome</keyword>
<reference evidence="1 2" key="1">
    <citation type="journal article" date="2011" name="Genome Biol.">
        <title>Comparative genome sequence analysis underscores mycoparasitism as the ancestral life style of Trichoderma.</title>
        <authorList>
            <person name="Kubicek C.P."/>
            <person name="Herrera-Estrella A."/>
            <person name="Seidl-Seiboth V."/>
            <person name="Martinez D.A."/>
            <person name="Druzhinina I.S."/>
            <person name="Thon M."/>
            <person name="Zeilinger S."/>
            <person name="Casas-Flores S."/>
            <person name="Horwitz B.A."/>
            <person name="Mukherjee P.K."/>
            <person name="Mukherjee M."/>
            <person name="Kredics L."/>
            <person name="Alcaraz L.D."/>
            <person name="Aerts A."/>
            <person name="Antal Z."/>
            <person name="Atanasova L."/>
            <person name="Cervantes-Badillo M.G."/>
            <person name="Challacombe J."/>
            <person name="Chertkov O."/>
            <person name="McCluskey K."/>
            <person name="Coulpier F."/>
            <person name="Deshpande N."/>
            <person name="von Doehren H."/>
            <person name="Ebbole D.J."/>
            <person name="Esquivel-Naranjo E.U."/>
            <person name="Fekete E."/>
            <person name="Flipphi M."/>
            <person name="Glaser F."/>
            <person name="Gomez-Rodriguez E.Y."/>
            <person name="Gruber S."/>
            <person name="Han C."/>
            <person name="Henrissat B."/>
            <person name="Hermosa R."/>
            <person name="Hernandez-Onate M."/>
            <person name="Karaffa L."/>
            <person name="Kosti I."/>
            <person name="Le Crom S."/>
            <person name="Lindquist E."/>
            <person name="Lucas S."/>
            <person name="Luebeck M."/>
            <person name="Luebeck P.S."/>
            <person name="Margeot A."/>
            <person name="Metz B."/>
            <person name="Misra M."/>
            <person name="Nevalainen H."/>
            <person name="Omann M."/>
            <person name="Packer N."/>
            <person name="Perrone G."/>
            <person name="Uresti-Rivera E.E."/>
            <person name="Salamov A."/>
            <person name="Schmoll M."/>
            <person name="Seiboth B."/>
            <person name="Shapiro H."/>
            <person name="Sukno S."/>
            <person name="Tamayo-Ramos J.A."/>
            <person name="Tisch D."/>
            <person name="Wiest A."/>
            <person name="Wilkinson H.H."/>
            <person name="Zhang M."/>
            <person name="Coutinho P.M."/>
            <person name="Kenerley C.M."/>
            <person name="Monte E."/>
            <person name="Baker S.E."/>
            <person name="Grigoriev I.V."/>
        </authorList>
    </citation>
    <scope>NUCLEOTIDE SEQUENCE [LARGE SCALE GENOMIC DNA]</scope>
    <source>
        <strain evidence="2">ATCC 20476 / IMI 206040</strain>
    </source>
</reference>
<dbReference type="AlphaFoldDB" id="G9NU48"/>
<proteinExistence type="predicted"/>
<feature type="non-terminal residue" evidence="1">
    <location>
        <position position="1"/>
    </location>
</feature>
<evidence type="ECO:0000313" key="1">
    <source>
        <dbReference type="EMBL" id="EHK45581.1"/>
    </source>
</evidence>
<name>G9NU48_HYPAI</name>
<sequence length="54" mass="6070">QRAHWQSRRFFSAPETNPRGLNLAPVHSLLAQTEKTTGLSEQSFLKRVCANAFA</sequence>
<evidence type="ECO:0000313" key="2">
    <source>
        <dbReference type="Proteomes" id="UP000005426"/>
    </source>
</evidence>
<accession>G9NU48</accession>
<comment type="caution">
    <text evidence="1">The sequence shown here is derived from an EMBL/GenBank/DDBJ whole genome shotgun (WGS) entry which is preliminary data.</text>
</comment>
<protein>
    <submittedName>
        <fullName evidence="1">Uncharacterized protein</fullName>
    </submittedName>
</protein>
<dbReference type="HOGENOM" id="CLU_3055977_0_0_1"/>
<organism evidence="1 2">
    <name type="scientific">Hypocrea atroviridis (strain ATCC 20476 / IMI 206040)</name>
    <name type="common">Trichoderma atroviride</name>
    <dbReference type="NCBI Taxonomy" id="452589"/>
    <lineage>
        <taxon>Eukaryota</taxon>
        <taxon>Fungi</taxon>
        <taxon>Dikarya</taxon>
        <taxon>Ascomycota</taxon>
        <taxon>Pezizomycotina</taxon>
        <taxon>Sordariomycetes</taxon>
        <taxon>Hypocreomycetidae</taxon>
        <taxon>Hypocreales</taxon>
        <taxon>Hypocreaceae</taxon>
        <taxon>Trichoderma</taxon>
    </lineage>
</organism>
<gene>
    <name evidence="1" type="ORF">TRIATDRAFT_159294</name>
</gene>